<sequence length="84" mass="9422">MIPEILTKRCRRGTSQKVQQVQGKDTHSSTTHGELQFMNIFSIGLDTISSASCCGTWTARVSLCLFSSDLSRACMLYVRYVSWP</sequence>
<reference evidence="2" key="1">
    <citation type="journal article" date="2017" name="Cell">
        <title>Insights into land plant evolution garnered from the Marchantia polymorpha genome.</title>
        <authorList>
            <person name="Bowman J.L."/>
            <person name="Kohchi T."/>
            <person name="Yamato K.T."/>
            <person name="Jenkins J."/>
            <person name="Shu S."/>
            <person name="Ishizaki K."/>
            <person name="Yamaoka S."/>
            <person name="Nishihama R."/>
            <person name="Nakamura Y."/>
            <person name="Berger F."/>
            <person name="Adam C."/>
            <person name="Aki S.S."/>
            <person name="Althoff F."/>
            <person name="Araki T."/>
            <person name="Arteaga-Vazquez M.A."/>
            <person name="Balasubrmanian S."/>
            <person name="Barry K."/>
            <person name="Bauer D."/>
            <person name="Boehm C.R."/>
            <person name="Briginshaw L."/>
            <person name="Caballero-Perez J."/>
            <person name="Catarino B."/>
            <person name="Chen F."/>
            <person name="Chiyoda S."/>
            <person name="Chovatia M."/>
            <person name="Davies K.M."/>
            <person name="Delmans M."/>
            <person name="Demura T."/>
            <person name="Dierschke T."/>
            <person name="Dolan L."/>
            <person name="Dorantes-Acosta A.E."/>
            <person name="Eklund D.M."/>
            <person name="Florent S.N."/>
            <person name="Flores-Sandoval E."/>
            <person name="Fujiyama A."/>
            <person name="Fukuzawa H."/>
            <person name="Galik B."/>
            <person name="Grimanelli D."/>
            <person name="Grimwood J."/>
            <person name="Grossniklaus U."/>
            <person name="Hamada T."/>
            <person name="Haseloff J."/>
            <person name="Hetherington A.J."/>
            <person name="Higo A."/>
            <person name="Hirakawa Y."/>
            <person name="Hundley H.N."/>
            <person name="Ikeda Y."/>
            <person name="Inoue K."/>
            <person name="Inoue S.I."/>
            <person name="Ishida S."/>
            <person name="Jia Q."/>
            <person name="Kakita M."/>
            <person name="Kanazawa T."/>
            <person name="Kawai Y."/>
            <person name="Kawashima T."/>
            <person name="Kennedy M."/>
            <person name="Kinose K."/>
            <person name="Kinoshita T."/>
            <person name="Kohara Y."/>
            <person name="Koide E."/>
            <person name="Komatsu K."/>
            <person name="Kopischke S."/>
            <person name="Kubo M."/>
            <person name="Kyozuka J."/>
            <person name="Lagercrantz U."/>
            <person name="Lin S.S."/>
            <person name="Lindquist E."/>
            <person name="Lipzen A.M."/>
            <person name="Lu C.W."/>
            <person name="De Luna E."/>
            <person name="Martienssen R.A."/>
            <person name="Minamino N."/>
            <person name="Mizutani M."/>
            <person name="Mizutani M."/>
            <person name="Mochizuki N."/>
            <person name="Monte I."/>
            <person name="Mosher R."/>
            <person name="Nagasaki H."/>
            <person name="Nakagami H."/>
            <person name="Naramoto S."/>
            <person name="Nishitani K."/>
            <person name="Ohtani M."/>
            <person name="Okamoto T."/>
            <person name="Okumura M."/>
            <person name="Phillips J."/>
            <person name="Pollak B."/>
            <person name="Reinders A."/>
            <person name="Rovekamp M."/>
            <person name="Sano R."/>
            <person name="Sawa S."/>
            <person name="Schmid M.W."/>
            <person name="Shirakawa M."/>
            <person name="Solano R."/>
            <person name="Spunde A."/>
            <person name="Suetsugu N."/>
            <person name="Sugano S."/>
            <person name="Sugiyama A."/>
            <person name="Sun R."/>
            <person name="Suzuki Y."/>
            <person name="Takenaka M."/>
            <person name="Takezawa D."/>
            <person name="Tomogane H."/>
            <person name="Tsuzuki M."/>
            <person name="Ueda T."/>
            <person name="Umeda M."/>
            <person name="Ward J.M."/>
            <person name="Watanabe Y."/>
            <person name="Yazaki K."/>
            <person name="Yokoyama R."/>
            <person name="Yoshitake Y."/>
            <person name="Yotsui I."/>
            <person name="Zachgo S."/>
            <person name="Schmutz J."/>
        </authorList>
    </citation>
    <scope>NUCLEOTIDE SEQUENCE [LARGE SCALE GENOMIC DNA]</scope>
    <source>
        <strain evidence="2">Tak-1</strain>
    </source>
</reference>
<dbReference type="AlphaFoldDB" id="A0A2R6W202"/>
<dbReference type="Gramene" id="Mp2g01850.1">
    <property type="protein sequence ID" value="Mp2g01850.1.cds"/>
    <property type="gene ID" value="Mp2g01850"/>
</dbReference>
<proteinExistence type="predicted"/>
<accession>A0A2R6W202</accession>
<dbReference type="EMBL" id="KZ772849">
    <property type="protein sequence ID" value="PTQ27885.1"/>
    <property type="molecule type" value="Genomic_DNA"/>
</dbReference>
<dbReference type="Proteomes" id="UP000244005">
    <property type="component" value="Unassembled WGS sequence"/>
</dbReference>
<evidence type="ECO:0000313" key="1">
    <source>
        <dbReference type="EMBL" id="PTQ27885.1"/>
    </source>
</evidence>
<evidence type="ECO:0000313" key="2">
    <source>
        <dbReference type="Proteomes" id="UP000244005"/>
    </source>
</evidence>
<protein>
    <submittedName>
        <fullName evidence="1">Uncharacterized protein</fullName>
    </submittedName>
</protein>
<gene>
    <name evidence="1" type="ORF">MARPO_0180s0009</name>
</gene>
<organism evidence="1 2">
    <name type="scientific">Marchantia polymorpha</name>
    <name type="common">Common liverwort</name>
    <name type="synonym">Marchantia aquatica</name>
    <dbReference type="NCBI Taxonomy" id="3197"/>
    <lineage>
        <taxon>Eukaryota</taxon>
        <taxon>Viridiplantae</taxon>
        <taxon>Streptophyta</taxon>
        <taxon>Embryophyta</taxon>
        <taxon>Marchantiophyta</taxon>
        <taxon>Marchantiopsida</taxon>
        <taxon>Marchantiidae</taxon>
        <taxon>Marchantiales</taxon>
        <taxon>Marchantiaceae</taxon>
        <taxon>Marchantia</taxon>
    </lineage>
</organism>
<name>A0A2R6W202_MARPO</name>
<keyword evidence="2" id="KW-1185">Reference proteome</keyword>